<sequence length="281" mass="31376">MLGTRFPWNKTKGTKQKLLFQVKVESIEKIPMWYQPAIAVEFKINKVETIGRTKFKTVVSGGHIIYKQTFEFEAVLNVDEYGTYEHKRIAVQVLKQVGSKIETVCKSHLDLSEIIVVENEKVSKDLEIFVHDGVCGDLLLTCLCITGDMLQGVNIPSLERDSDNLKTSPPTTPSAPSQELEVTSSPTTFNSTSSPIITTPSDPASNPFAQIAQRKMSRTINVEASPPVLQRSNSANEEITLLRMELERAKKRIAELEIENEVLKRQGSIKQGSSSAVFDFF</sequence>
<feature type="coiled-coil region" evidence="1">
    <location>
        <begin position="232"/>
        <end position="266"/>
    </location>
</feature>
<comment type="caution">
    <text evidence="4">The sequence shown here is derived from an EMBL/GenBank/DDBJ whole genome shotgun (WGS) entry which is preliminary data.</text>
</comment>
<evidence type="ECO:0000313" key="5">
    <source>
        <dbReference type="Proteomes" id="UP001431209"/>
    </source>
</evidence>
<feature type="compositionally biased region" description="Low complexity" evidence="2">
    <location>
        <begin position="183"/>
        <end position="201"/>
    </location>
</feature>
<dbReference type="EMBL" id="JAOPGA020001493">
    <property type="protein sequence ID" value="KAL0488928.1"/>
    <property type="molecule type" value="Genomic_DNA"/>
</dbReference>
<evidence type="ECO:0000259" key="3">
    <source>
        <dbReference type="Pfam" id="PF10358"/>
    </source>
</evidence>
<evidence type="ECO:0000313" key="4">
    <source>
        <dbReference type="EMBL" id="KAL0488928.1"/>
    </source>
</evidence>
<dbReference type="Proteomes" id="UP001431209">
    <property type="component" value="Unassembled WGS sequence"/>
</dbReference>
<dbReference type="AlphaFoldDB" id="A0AAW2ZGG2"/>
<feature type="region of interest" description="Disordered" evidence="2">
    <location>
        <begin position="159"/>
        <end position="205"/>
    </location>
</feature>
<gene>
    <name evidence="4" type="ORF">AKO1_009097</name>
</gene>
<dbReference type="Pfam" id="PF10358">
    <property type="entry name" value="NT-C2"/>
    <property type="match status" value="1"/>
</dbReference>
<evidence type="ECO:0000256" key="2">
    <source>
        <dbReference type="SAM" id="MobiDB-lite"/>
    </source>
</evidence>
<name>A0AAW2ZGG2_9EUKA</name>
<organism evidence="4 5">
    <name type="scientific">Acrasis kona</name>
    <dbReference type="NCBI Taxonomy" id="1008807"/>
    <lineage>
        <taxon>Eukaryota</taxon>
        <taxon>Discoba</taxon>
        <taxon>Heterolobosea</taxon>
        <taxon>Tetramitia</taxon>
        <taxon>Eutetramitia</taxon>
        <taxon>Acrasidae</taxon>
        <taxon>Acrasis</taxon>
    </lineage>
</organism>
<evidence type="ECO:0000256" key="1">
    <source>
        <dbReference type="SAM" id="Coils"/>
    </source>
</evidence>
<proteinExistence type="predicted"/>
<keyword evidence="5" id="KW-1185">Reference proteome</keyword>
<feature type="domain" description="C2 NT-type" evidence="3">
    <location>
        <begin position="15"/>
        <end position="122"/>
    </location>
</feature>
<accession>A0AAW2ZGG2</accession>
<dbReference type="InterPro" id="IPR019448">
    <property type="entry name" value="NT-C2"/>
</dbReference>
<reference evidence="4 5" key="1">
    <citation type="submission" date="2024-03" db="EMBL/GenBank/DDBJ databases">
        <title>The Acrasis kona genome and developmental transcriptomes reveal deep origins of eukaryotic multicellular pathways.</title>
        <authorList>
            <person name="Sheikh S."/>
            <person name="Fu C.-J."/>
            <person name="Brown M.W."/>
            <person name="Baldauf S.L."/>
        </authorList>
    </citation>
    <scope>NUCLEOTIDE SEQUENCE [LARGE SCALE GENOMIC DNA]</scope>
    <source>
        <strain evidence="4 5">ATCC MYA-3509</strain>
    </source>
</reference>
<protein>
    <recommendedName>
        <fullName evidence="3">C2 NT-type domain-containing protein</fullName>
    </recommendedName>
</protein>
<keyword evidence="1" id="KW-0175">Coiled coil</keyword>